<feature type="binding site" evidence="3">
    <location>
        <position position="17"/>
    </location>
    <ligand>
        <name>substrate</name>
    </ligand>
</feature>
<dbReference type="InterPro" id="IPR036979">
    <property type="entry name" value="CM_dom_sf"/>
</dbReference>
<feature type="binding site" evidence="3">
    <location>
        <position position="34"/>
    </location>
    <ligand>
        <name>substrate</name>
    </ligand>
</feature>
<dbReference type="OrthoDB" id="514491at2"/>
<accession>A0A1M6IG16</accession>
<dbReference type="Pfam" id="PF01817">
    <property type="entry name" value="CM_2"/>
    <property type="match status" value="1"/>
</dbReference>
<keyword evidence="2" id="KW-0413">Isomerase</keyword>
<dbReference type="NCBIfam" id="TIGR01803">
    <property type="entry name" value="CM-like"/>
    <property type="match status" value="1"/>
</dbReference>
<feature type="binding site" evidence="3">
    <location>
        <position position="45"/>
    </location>
    <ligand>
        <name>substrate</name>
    </ligand>
</feature>
<dbReference type="GO" id="GO:0016835">
    <property type="term" value="F:carbon-oxygen lyase activity"/>
    <property type="evidence" value="ECO:0007669"/>
    <property type="project" value="InterPro"/>
</dbReference>
<proteinExistence type="predicted"/>
<dbReference type="PANTHER" id="PTHR38041">
    <property type="entry name" value="CHORISMATE MUTASE"/>
    <property type="match status" value="1"/>
</dbReference>
<evidence type="ECO:0000259" key="4">
    <source>
        <dbReference type="PROSITE" id="PS51168"/>
    </source>
</evidence>
<gene>
    <name evidence="5" type="ORF">SAMN05444000_107105</name>
</gene>
<dbReference type="GO" id="GO:0046417">
    <property type="term" value="P:chorismate metabolic process"/>
    <property type="evidence" value="ECO:0007669"/>
    <property type="project" value="InterPro"/>
</dbReference>
<protein>
    <recommendedName>
        <fullName evidence="1">chorismate mutase</fullName>
        <ecNumber evidence="1">5.4.99.5</ecNumber>
    </recommendedName>
</protein>
<dbReference type="AlphaFoldDB" id="A0A1M6IG16"/>
<dbReference type="SMART" id="SM00830">
    <property type="entry name" value="CM_2"/>
    <property type="match status" value="1"/>
</dbReference>
<name>A0A1M6IG16_9RHOB</name>
<evidence type="ECO:0000313" key="5">
    <source>
        <dbReference type="EMBL" id="SHJ33378.1"/>
    </source>
</evidence>
<sequence length="101" mass="11441">MTFLKPPQDCHSMEALRAEIDTLDKSLVTLLAARAGYIDRAIDLKQINGWPARIPERVEEVVKNATQHAEHEGLNPDLVEQLWRQLIEWSIAREAAVIGTK</sequence>
<evidence type="ECO:0000256" key="2">
    <source>
        <dbReference type="ARBA" id="ARBA00023235"/>
    </source>
</evidence>
<keyword evidence="6" id="KW-1185">Reference proteome</keyword>
<dbReference type="Proteomes" id="UP000183982">
    <property type="component" value="Unassembled WGS sequence"/>
</dbReference>
<dbReference type="STRING" id="1470563.SAMN05444000_107105"/>
<dbReference type="InterPro" id="IPR008241">
    <property type="entry name" value="Isochorismate_pyruvate-lyase"/>
</dbReference>
<dbReference type="EMBL" id="FQZQ01000007">
    <property type="protein sequence ID" value="SHJ33378.1"/>
    <property type="molecule type" value="Genomic_DNA"/>
</dbReference>
<dbReference type="PANTHER" id="PTHR38041:SF1">
    <property type="entry name" value="CHORISMATE MUTASE"/>
    <property type="match status" value="1"/>
</dbReference>
<dbReference type="InterPro" id="IPR002701">
    <property type="entry name" value="CM_II_prokaryot"/>
</dbReference>
<dbReference type="InterPro" id="IPR036263">
    <property type="entry name" value="Chorismate_II_sf"/>
</dbReference>
<evidence type="ECO:0000256" key="1">
    <source>
        <dbReference type="ARBA" id="ARBA00012404"/>
    </source>
</evidence>
<dbReference type="GO" id="GO:0004106">
    <property type="term" value="F:chorismate mutase activity"/>
    <property type="evidence" value="ECO:0007669"/>
    <property type="project" value="UniProtKB-EC"/>
</dbReference>
<organism evidence="5 6">
    <name type="scientific">Shimia gijangensis</name>
    <dbReference type="NCBI Taxonomy" id="1470563"/>
    <lineage>
        <taxon>Bacteria</taxon>
        <taxon>Pseudomonadati</taxon>
        <taxon>Pseudomonadota</taxon>
        <taxon>Alphaproteobacteria</taxon>
        <taxon>Rhodobacterales</taxon>
        <taxon>Roseobacteraceae</taxon>
    </lineage>
</organism>
<feature type="domain" description="Chorismate mutase" evidence="4">
    <location>
        <begin position="7"/>
        <end position="98"/>
    </location>
</feature>
<feature type="binding site" evidence="3">
    <location>
        <position position="94"/>
    </location>
    <ligand>
        <name>substrate</name>
    </ligand>
</feature>
<evidence type="ECO:0000313" key="6">
    <source>
        <dbReference type="Proteomes" id="UP000183982"/>
    </source>
</evidence>
<dbReference type="EC" id="5.4.99.5" evidence="1"/>
<dbReference type="RefSeq" id="WP_073251463.1">
    <property type="nucleotide sequence ID" value="NZ_FQZQ01000007.1"/>
</dbReference>
<dbReference type="Gene3D" id="1.20.59.10">
    <property type="entry name" value="Chorismate mutase"/>
    <property type="match status" value="1"/>
</dbReference>
<dbReference type="InterPro" id="IPR051331">
    <property type="entry name" value="Chorismate_mutase-related"/>
</dbReference>
<dbReference type="PROSITE" id="PS51168">
    <property type="entry name" value="CHORISMATE_MUT_2"/>
    <property type="match status" value="1"/>
</dbReference>
<dbReference type="SUPFAM" id="SSF48600">
    <property type="entry name" value="Chorismate mutase II"/>
    <property type="match status" value="1"/>
</dbReference>
<dbReference type="PIRSF" id="PIRSF029775">
    <property type="entry name" value="Isochor_pyr_lyas"/>
    <property type="match status" value="1"/>
</dbReference>
<dbReference type="GO" id="GO:0009697">
    <property type="term" value="P:salicylic acid biosynthetic process"/>
    <property type="evidence" value="ECO:0007669"/>
    <property type="project" value="InterPro"/>
</dbReference>
<reference evidence="6" key="1">
    <citation type="submission" date="2016-11" db="EMBL/GenBank/DDBJ databases">
        <authorList>
            <person name="Varghese N."/>
            <person name="Submissions S."/>
        </authorList>
    </citation>
    <scope>NUCLEOTIDE SEQUENCE [LARGE SCALE GENOMIC DNA]</scope>
    <source>
        <strain evidence="6">DSM 100564</strain>
    </source>
</reference>
<evidence type="ECO:0000256" key="3">
    <source>
        <dbReference type="PIRSR" id="PIRSR029775-1"/>
    </source>
</evidence>